<organism evidence="2 3">
    <name type="scientific">Streptomyces flaveolus</name>
    <dbReference type="NCBI Taxonomy" id="67297"/>
    <lineage>
        <taxon>Bacteria</taxon>
        <taxon>Bacillati</taxon>
        <taxon>Actinomycetota</taxon>
        <taxon>Actinomycetes</taxon>
        <taxon>Kitasatosporales</taxon>
        <taxon>Streptomycetaceae</taxon>
        <taxon>Streptomyces</taxon>
    </lineage>
</organism>
<protein>
    <recommendedName>
        <fullName evidence="4">Aminoglycoside phosphotransferase domain-containing protein</fullName>
    </recommendedName>
</protein>
<evidence type="ECO:0000256" key="1">
    <source>
        <dbReference type="SAM" id="MobiDB-lite"/>
    </source>
</evidence>
<feature type="region of interest" description="Disordered" evidence="1">
    <location>
        <begin position="121"/>
        <end position="142"/>
    </location>
</feature>
<evidence type="ECO:0008006" key="4">
    <source>
        <dbReference type="Google" id="ProtNLM"/>
    </source>
</evidence>
<dbReference type="Proteomes" id="UP001490330">
    <property type="component" value="Unassembled WGS sequence"/>
</dbReference>
<dbReference type="SUPFAM" id="SSF56112">
    <property type="entry name" value="Protein kinase-like (PK-like)"/>
    <property type="match status" value="1"/>
</dbReference>
<evidence type="ECO:0000313" key="2">
    <source>
        <dbReference type="EMBL" id="MER6904055.1"/>
    </source>
</evidence>
<comment type="caution">
    <text evidence="2">The sequence shown here is derived from an EMBL/GenBank/DDBJ whole genome shotgun (WGS) entry which is preliminary data.</text>
</comment>
<dbReference type="EMBL" id="JBEPCV010000006">
    <property type="protein sequence ID" value="MER6904055.1"/>
    <property type="molecule type" value="Genomic_DNA"/>
</dbReference>
<proteinExistence type="predicted"/>
<dbReference type="RefSeq" id="WP_350717466.1">
    <property type="nucleotide sequence ID" value="NZ_JBEPCO010000007.1"/>
</dbReference>
<reference evidence="2 3" key="1">
    <citation type="submission" date="2024-06" db="EMBL/GenBank/DDBJ databases">
        <title>The Natural Products Discovery Center: Release of the First 8490 Sequenced Strains for Exploring Actinobacteria Biosynthetic Diversity.</title>
        <authorList>
            <person name="Kalkreuter E."/>
            <person name="Kautsar S.A."/>
            <person name="Yang D."/>
            <person name="Bader C.D."/>
            <person name="Teijaro C.N."/>
            <person name="Fluegel L."/>
            <person name="Davis C.M."/>
            <person name="Simpson J.R."/>
            <person name="Lauterbach L."/>
            <person name="Steele A.D."/>
            <person name="Gui C."/>
            <person name="Meng S."/>
            <person name="Li G."/>
            <person name="Viehrig K."/>
            <person name="Ye F."/>
            <person name="Su P."/>
            <person name="Kiefer A.F."/>
            <person name="Nichols A."/>
            <person name="Cepeda A.J."/>
            <person name="Yan W."/>
            <person name="Fan B."/>
            <person name="Jiang Y."/>
            <person name="Adhikari A."/>
            <person name="Zheng C.-J."/>
            <person name="Schuster L."/>
            <person name="Cowan T.M."/>
            <person name="Smanski M.J."/>
            <person name="Chevrette M.G."/>
            <person name="De Carvalho L.P.S."/>
            <person name="Shen B."/>
        </authorList>
    </citation>
    <scope>NUCLEOTIDE SEQUENCE [LARGE SCALE GENOMIC DNA]</scope>
    <source>
        <strain evidence="2 3">NPDC000632</strain>
    </source>
</reference>
<sequence length="310" mass="33012">MSGREAVSATGSAVSAAPDGLEYGTDLLRTRVSAVPGGHEWTRTTGRLAPDPFRSATGLGDRLAVADERGAVRLAVGHGSPTSRTYRIAGGESVANGLLSSGPLPELREPMRGLGLALRRLHADGPPDRGTGTGTDPRPGPPRGLLRLDTWLAGRAPVARAAYVGAQLRGRLGPERWGRVTDWCHQVREDADVTLVHGAPGLGSLIAGDGTGSAALLTGEDLAVAPWYFDLGWVLGELVELRWQLGGDQQGWQLLLEALFEGYGRDAGEQWNRLAALRILLHVHDIAAYVGWHTAGFDHYATFLTFLVDL</sequence>
<name>A0ABV1VDG1_9ACTN</name>
<keyword evidence="3" id="KW-1185">Reference proteome</keyword>
<dbReference type="InterPro" id="IPR011009">
    <property type="entry name" value="Kinase-like_dom_sf"/>
</dbReference>
<gene>
    <name evidence="2" type="ORF">ABT322_09780</name>
</gene>
<accession>A0ABV1VDG1</accession>
<evidence type="ECO:0000313" key="3">
    <source>
        <dbReference type="Proteomes" id="UP001490330"/>
    </source>
</evidence>
<feature type="compositionally biased region" description="Low complexity" evidence="1">
    <location>
        <begin position="128"/>
        <end position="142"/>
    </location>
</feature>